<protein>
    <submittedName>
        <fullName evidence="1">Gamma-glutamyltransferase family protein</fullName>
    </submittedName>
</protein>
<dbReference type="PANTHER" id="PTHR43881:SF1">
    <property type="entry name" value="GAMMA-GLUTAMYLTRANSPEPTIDASE (AFU_ORTHOLOGUE AFUA_4G13580)"/>
    <property type="match status" value="1"/>
</dbReference>
<dbReference type="AlphaFoldDB" id="A0A4Q0M636"/>
<dbReference type="PRINTS" id="PR01210">
    <property type="entry name" value="GGTRANSPTASE"/>
</dbReference>
<dbReference type="Pfam" id="PF01019">
    <property type="entry name" value="G_glu_transpept"/>
    <property type="match status" value="1"/>
</dbReference>
<dbReference type="SUPFAM" id="SSF56235">
    <property type="entry name" value="N-terminal nucleophile aminohydrolases (Ntn hydrolases)"/>
    <property type="match status" value="1"/>
</dbReference>
<dbReference type="InterPro" id="IPR043137">
    <property type="entry name" value="GGT_ssub_C"/>
</dbReference>
<name>A0A4Q0M636_9HYPH</name>
<proteinExistence type="predicted"/>
<dbReference type="EMBL" id="RYFI01000026">
    <property type="protein sequence ID" value="RXF68487.1"/>
    <property type="molecule type" value="Genomic_DNA"/>
</dbReference>
<dbReference type="InterPro" id="IPR043138">
    <property type="entry name" value="GGT_lsub"/>
</dbReference>
<dbReference type="PANTHER" id="PTHR43881">
    <property type="entry name" value="GAMMA-GLUTAMYLTRANSPEPTIDASE (AFU_ORTHOLOGUE AFUA_4G13580)"/>
    <property type="match status" value="1"/>
</dbReference>
<evidence type="ECO:0000313" key="2">
    <source>
        <dbReference type="Proteomes" id="UP000289708"/>
    </source>
</evidence>
<comment type="caution">
    <text evidence="1">The sequence shown here is derived from an EMBL/GenBank/DDBJ whole genome shotgun (WGS) entry which is preliminary data.</text>
</comment>
<dbReference type="OrthoDB" id="9781342at2"/>
<reference evidence="1 2" key="1">
    <citation type="submission" date="2018-12" db="EMBL/GenBank/DDBJ databases">
        <title>bacterium Hansschlegelia zhihuaiae S113.</title>
        <authorList>
            <person name="He J."/>
        </authorList>
    </citation>
    <scope>NUCLEOTIDE SEQUENCE [LARGE SCALE GENOMIC DNA]</scope>
    <source>
        <strain evidence="1 2">S 113</strain>
    </source>
</reference>
<dbReference type="RefSeq" id="WP_128779240.1">
    <property type="nucleotide sequence ID" value="NZ_RYFI01000026.1"/>
</dbReference>
<keyword evidence="2" id="KW-1185">Reference proteome</keyword>
<dbReference type="Proteomes" id="UP000289708">
    <property type="component" value="Unassembled WGS sequence"/>
</dbReference>
<dbReference type="Gene3D" id="1.10.246.130">
    <property type="match status" value="1"/>
</dbReference>
<dbReference type="InterPro" id="IPR052896">
    <property type="entry name" value="GGT-like_enzyme"/>
</dbReference>
<evidence type="ECO:0000313" key="1">
    <source>
        <dbReference type="EMBL" id="RXF68487.1"/>
    </source>
</evidence>
<dbReference type="InterPro" id="IPR029055">
    <property type="entry name" value="Ntn_hydrolases_N"/>
</dbReference>
<accession>A0A4Q0M636</accession>
<dbReference type="Gene3D" id="3.60.20.40">
    <property type="match status" value="1"/>
</dbReference>
<gene>
    <name evidence="1" type="ORF">EK403_20080</name>
</gene>
<organism evidence="1 2">
    <name type="scientific">Hansschlegelia zhihuaiae</name>
    <dbReference type="NCBI Taxonomy" id="405005"/>
    <lineage>
        <taxon>Bacteria</taxon>
        <taxon>Pseudomonadati</taxon>
        <taxon>Pseudomonadota</taxon>
        <taxon>Alphaproteobacteria</taxon>
        <taxon>Hyphomicrobiales</taxon>
        <taxon>Methylopilaceae</taxon>
        <taxon>Hansschlegelia</taxon>
    </lineage>
</organism>
<dbReference type="GO" id="GO:0016740">
    <property type="term" value="F:transferase activity"/>
    <property type="evidence" value="ECO:0007669"/>
    <property type="project" value="UniProtKB-KW"/>
</dbReference>
<keyword evidence="1" id="KW-0808">Transferase</keyword>
<sequence>MTRSFDWTAGYPSRRMPAFGRNVVSTSHPLGAQAGLRMIQQGGNAVDAAIAAAAVMALVEPCSNGLGSDAYCILWDGERLHGLNASGGAPASWTPDYFSKRYGEGQARPPARGWDSVTVPGAIGAWVALSERFGRLPFADLLEPAIEIAERGYLAPTVVQGKWAAAAKVADLVRQPGFAEMFLPRGRAPEVGELVRLPGAARLLRAVGETMGEALYGGEIAEAIERRARADGGSMTAADLAGFRAEWVEPIEKNYRGYTVHEIPPNGQGIAALMALGILERFDLAGLAVDGADAAHIQIEAMKLAFADTYAHVADIAHMKVTPAQLLDDAHLAGAAELIDPRRAQVFAARNPVKGGTIYLTAADERGMMVSFIQSNFMGFGSGVCLPEWGLSLQNRGYGFHLDPASPNVVAPGKRPFQTIIPGFLTKDGRPVMSFGVMGGNMQPQGHVQTLVRMLDFGQNPQGACDAPRWRFDAGLDINVEATMARPTVDGLVARGHKLSVIDDSYQDFGAGQFIWLMGDPSVEGYAAASDPRRDGYAAVC</sequence>